<gene>
    <name evidence="7" type="primary">NUP58</name>
</gene>
<reference evidence="7" key="2">
    <citation type="submission" date="2025-09" db="UniProtKB">
        <authorList>
            <consortium name="Ensembl"/>
        </authorList>
    </citation>
    <scope>IDENTIFICATION</scope>
</reference>
<evidence type="ECO:0000256" key="6">
    <source>
        <dbReference type="ARBA" id="ARBA00040933"/>
    </source>
</evidence>
<keyword evidence="3" id="KW-0969">Cilium</keyword>
<evidence type="ECO:0000256" key="4">
    <source>
        <dbReference type="ARBA" id="ARBA00023273"/>
    </source>
</evidence>
<evidence type="ECO:0000256" key="5">
    <source>
        <dbReference type="ARBA" id="ARBA00035651"/>
    </source>
</evidence>
<evidence type="ECO:0000313" key="7">
    <source>
        <dbReference type="Ensembl" id="ENSGMOP00000054563.1"/>
    </source>
</evidence>
<comment type="similarity">
    <text evidence="5">Belongs to the ropporin family.</text>
</comment>
<dbReference type="InterPro" id="IPR047844">
    <property type="entry name" value="ROP_DD"/>
</dbReference>
<dbReference type="PANTHER" id="PTHR14952:SF14">
    <property type="entry name" value="ROPPORIN-1-LIKE PROTEIN"/>
    <property type="match status" value="1"/>
</dbReference>
<dbReference type="FunFam" id="1.20.890.10:FF:000004">
    <property type="entry name" value="ropporin-1-like protein isoform X2"/>
    <property type="match status" value="1"/>
</dbReference>
<evidence type="ECO:0000256" key="1">
    <source>
        <dbReference type="ARBA" id="ARBA00004230"/>
    </source>
</evidence>
<dbReference type="PANTHER" id="PTHR14952">
    <property type="entry name" value="ROPPORIN-1-LIKE PROTEIN"/>
    <property type="match status" value="1"/>
</dbReference>
<keyword evidence="4" id="KW-0966">Cell projection</keyword>
<keyword evidence="2" id="KW-0282">Flagellum</keyword>
<evidence type="ECO:0000313" key="8">
    <source>
        <dbReference type="Proteomes" id="UP000694546"/>
    </source>
</evidence>
<evidence type="ECO:0000256" key="3">
    <source>
        <dbReference type="ARBA" id="ARBA00023069"/>
    </source>
</evidence>
<dbReference type="Ensembl" id="ENSGMOT00000048717.1">
    <property type="protein sequence ID" value="ENSGMOP00000054563.1"/>
    <property type="gene ID" value="ENSGMOG00000002242.2"/>
</dbReference>
<reference evidence="7" key="1">
    <citation type="submission" date="2025-08" db="UniProtKB">
        <authorList>
            <consortium name="Ensembl"/>
        </authorList>
    </citation>
    <scope>IDENTIFICATION</scope>
</reference>
<dbReference type="CDD" id="cd23019">
    <property type="entry name" value="DD_ROP"/>
    <property type="match status" value="1"/>
</dbReference>
<name>A0A8C5BXY7_GADMO</name>
<keyword evidence="8" id="KW-1185">Reference proteome</keyword>
<proteinExistence type="inferred from homology"/>
<sequence>MPPPDTMYCSQQIAIPTELPDILKQYTKAAIRTQPKDVLQWSAAYFSALSKGEPFPVKERVEMYTATQRTDSGLTPGLLKVLHQQLSHEQTCSREELQKKWKGLCLPMMQLETIMSLGNFSSEVHWMHFLALGCSSLGGTITSALKFACELLTEEEEGSAAWIRFDTFASLYTYLAGLDGEVPPDHISGYLDNLRMQAYAPLALFVGGCACVRVSVRVSVRACVSVCGIECMSDCVCVCVCKYDHVCPPWVKSAQSVVPSKQYVHRSLQNLFNISLTYLLAFLYDAIVH</sequence>
<protein>
    <recommendedName>
        <fullName evidence="6">Ropporin-1-like protein</fullName>
    </recommendedName>
</protein>
<dbReference type="Gene3D" id="1.20.890.10">
    <property type="entry name" value="cAMP-dependent protein kinase regulatory subunit, dimerization-anchoring domain"/>
    <property type="match status" value="1"/>
</dbReference>
<dbReference type="GeneTree" id="ENSGT00730000111111"/>
<dbReference type="Proteomes" id="UP000694546">
    <property type="component" value="Chromosome 23"/>
</dbReference>
<dbReference type="SUPFAM" id="SSF47391">
    <property type="entry name" value="Dimerization-anchoring domain of cAMP-dependent PK regulatory subunit"/>
    <property type="match status" value="1"/>
</dbReference>
<dbReference type="GO" id="GO:0031514">
    <property type="term" value="C:motile cilium"/>
    <property type="evidence" value="ECO:0007669"/>
    <property type="project" value="UniProtKB-SubCell"/>
</dbReference>
<dbReference type="AlphaFoldDB" id="A0A8C5BXY7"/>
<organism evidence="7 8">
    <name type="scientific">Gadus morhua</name>
    <name type="common">Atlantic cod</name>
    <dbReference type="NCBI Taxonomy" id="8049"/>
    <lineage>
        <taxon>Eukaryota</taxon>
        <taxon>Metazoa</taxon>
        <taxon>Chordata</taxon>
        <taxon>Craniata</taxon>
        <taxon>Vertebrata</taxon>
        <taxon>Euteleostomi</taxon>
        <taxon>Actinopterygii</taxon>
        <taxon>Neopterygii</taxon>
        <taxon>Teleostei</taxon>
        <taxon>Neoteleostei</taxon>
        <taxon>Acanthomorphata</taxon>
        <taxon>Zeiogadaria</taxon>
        <taxon>Gadariae</taxon>
        <taxon>Gadiformes</taxon>
        <taxon>Gadoidei</taxon>
        <taxon>Gadidae</taxon>
        <taxon>Gadus</taxon>
    </lineage>
</organism>
<evidence type="ECO:0000256" key="2">
    <source>
        <dbReference type="ARBA" id="ARBA00022846"/>
    </source>
</evidence>
<accession>A0A8C5BXY7</accession>
<comment type="subcellular location">
    <subcellularLocation>
        <location evidence="1">Cell projection</location>
        <location evidence="1">Cilium</location>
        <location evidence="1">Flagellum</location>
    </subcellularLocation>
</comment>